<evidence type="ECO:0000259" key="2">
    <source>
        <dbReference type="Pfam" id="PF03950"/>
    </source>
</evidence>
<dbReference type="AlphaFoldDB" id="A0A075B4A0"/>
<keyword evidence="5" id="KW-1185">Reference proteome</keyword>
<dbReference type="PANTHER" id="PTHR43097">
    <property type="entry name" value="GLUTAMINE-TRNA LIGASE"/>
    <property type="match status" value="1"/>
</dbReference>
<dbReference type="Gene3D" id="2.40.240.10">
    <property type="entry name" value="Ribosomal Protein L25, Chain P"/>
    <property type="match status" value="2"/>
</dbReference>
<dbReference type="InterPro" id="IPR049437">
    <property type="entry name" value="tRNA-synt_1c_C2"/>
</dbReference>
<evidence type="ECO:0000259" key="3">
    <source>
        <dbReference type="Pfam" id="PF20974"/>
    </source>
</evidence>
<dbReference type="GO" id="GO:0005524">
    <property type="term" value="F:ATP binding"/>
    <property type="evidence" value="ECO:0007669"/>
    <property type="project" value="InterPro"/>
</dbReference>
<dbReference type="GO" id="GO:0006425">
    <property type="term" value="P:glutaminyl-tRNA aminoacylation"/>
    <property type="evidence" value="ECO:0007669"/>
    <property type="project" value="TreeGrafter"/>
</dbReference>
<keyword evidence="1" id="KW-0648">Protein biosynthesis</keyword>
<name>A0A075B4A0_ROZAC</name>
<protein>
    <submittedName>
        <fullName evidence="4">Glutamyl/glutaminyl-tRNA synthetase, class Ib domain-containing protein</fullName>
    </submittedName>
</protein>
<dbReference type="SUPFAM" id="SSF50715">
    <property type="entry name" value="Ribosomal protein L25-like"/>
    <property type="match status" value="1"/>
</dbReference>
<evidence type="ECO:0000256" key="1">
    <source>
        <dbReference type="ARBA" id="ARBA00022917"/>
    </source>
</evidence>
<evidence type="ECO:0000313" key="4">
    <source>
        <dbReference type="EMBL" id="EPZ36002.1"/>
    </source>
</evidence>
<evidence type="ECO:0000313" key="5">
    <source>
        <dbReference type="Proteomes" id="UP000030755"/>
    </source>
</evidence>
<dbReference type="Pfam" id="PF03950">
    <property type="entry name" value="tRNA-synt_1c_C"/>
    <property type="match status" value="1"/>
</dbReference>
<dbReference type="Pfam" id="PF20974">
    <property type="entry name" value="tRNA-synt_1c_C2"/>
    <property type="match status" value="1"/>
</dbReference>
<dbReference type="InterPro" id="IPR050132">
    <property type="entry name" value="Gln/Glu-tRNA_Ligase"/>
</dbReference>
<feature type="domain" description="Glutamyl/glutaminyl-tRNA synthetase class Ib anti-codon binding" evidence="2">
    <location>
        <begin position="1"/>
        <end position="99"/>
    </location>
</feature>
<dbReference type="InterPro" id="IPR020056">
    <property type="entry name" value="Rbsml_bL25/Gln-tRNA_synth_N"/>
</dbReference>
<dbReference type="OrthoDB" id="10250478at2759"/>
<dbReference type="STRING" id="988480.A0A075B4A0"/>
<gene>
    <name evidence="4" type="ORF">O9G_006366</name>
</gene>
<accession>A0A075B4A0</accession>
<dbReference type="EMBL" id="KE560694">
    <property type="protein sequence ID" value="EPZ36002.1"/>
    <property type="molecule type" value="Genomic_DNA"/>
</dbReference>
<reference evidence="4 5" key="1">
    <citation type="journal article" date="2013" name="Curr. Biol.">
        <title>Shared signatures of parasitism and phylogenomics unite Cryptomycota and microsporidia.</title>
        <authorList>
            <person name="James T.Y."/>
            <person name="Pelin A."/>
            <person name="Bonen L."/>
            <person name="Ahrendt S."/>
            <person name="Sain D."/>
            <person name="Corradi N."/>
            <person name="Stajich J.E."/>
        </authorList>
    </citation>
    <scope>NUCLEOTIDE SEQUENCE [LARGE SCALE GENOMIC DNA]</scope>
    <source>
        <strain evidence="4 5">CSF55</strain>
    </source>
</reference>
<dbReference type="GO" id="GO:0005829">
    <property type="term" value="C:cytosol"/>
    <property type="evidence" value="ECO:0007669"/>
    <property type="project" value="TreeGrafter"/>
</dbReference>
<dbReference type="HOGENOM" id="CLU_1563758_0_0_1"/>
<dbReference type="InterPro" id="IPR011035">
    <property type="entry name" value="Ribosomal_bL25/Gln-tRNA_synth"/>
</dbReference>
<keyword evidence="4" id="KW-0030">Aminoacyl-tRNA synthetase</keyword>
<dbReference type="PANTHER" id="PTHR43097:SF4">
    <property type="entry name" value="GLUTAMINE--TRNA LIGASE"/>
    <property type="match status" value="1"/>
</dbReference>
<feature type="non-terminal residue" evidence="4">
    <location>
        <position position="171"/>
    </location>
</feature>
<proteinExistence type="predicted"/>
<organism evidence="4 5">
    <name type="scientific">Rozella allomycis (strain CSF55)</name>
    <dbReference type="NCBI Taxonomy" id="988480"/>
    <lineage>
        <taxon>Eukaryota</taxon>
        <taxon>Fungi</taxon>
        <taxon>Fungi incertae sedis</taxon>
        <taxon>Cryptomycota</taxon>
        <taxon>Cryptomycota incertae sedis</taxon>
        <taxon>Rozella</taxon>
    </lineage>
</organism>
<dbReference type="InterPro" id="IPR020059">
    <property type="entry name" value="Glu/Gln-tRNA-synth_Ib_codon-bd"/>
</dbReference>
<sequence>MAVIDPIKVVLTDFPENEIEEFEIKDEISGTRKIPFSKIIYIDQSDFRLEDDPNFKRLAPGKSVCLMFSHDAKKTTADKSYRITCTDYIQDENGKVTQLMAICDRGVNHKTKAPARIQWVAESPLHNSPIKAQVNLYSNLFLHENPSSNPDGWLADVNPNSLEIKTAFVDI</sequence>
<feature type="domain" description="tRNA synthetases class I (E and Q) anti-codon binding" evidence="3">
    <location>
        <begin position="117"/>
        <end position="170"/>
    </location>
</feature>
<dbReference type="GO" id="GO:0004819">
    <property type="term" value="F:glutamine-tRNA ligase activity"/>
    <property type="evidence" value="ECO:0007669"/>
    <property type="project" value="TreeGrafter"/>
</dbReference>
<dbReference type="Proteomes" id="UP000030755">
    <property type="component" value="Unassembled WGS sequence"/>
</dbReference>
<keyword evidence="4" id="KW-0436">Ligase</keyword>